<dbReference type="GeneID" id="78256567"/>
<keyword evidence="4" id="KW-1185">Reference proteome</keyword>
<dbReference type="PANTHER" id="PTHR30386:SF28">
    <property type="entry name" value="EXPORTED PROTEIN"/>
    <property type="match status" value="1"/>
</dbReference>
<dbReference type="KEGG" id="aal:EP13_16940"/>
<feature type="transmembrane region" description="Helical" evidence="1">
    <location>
        <begin position="29"/>
        <end position="48"/>
    </location>
</feature>
<organism evidence="3 4">
    <name type="scientific">Alteromonas australica</name>
    <dbReference type="NCBI Taxonomy" id="589873"/>
    <lineage>
        <taxon>Bacteria</taxon>
        <taxon>Pseudomonadati</taxon>
        <taxon>Pseudomonadota</taxon>
        <taxon>Gammaproteobacteria</taxon>
        <taxon>Alteromonadales</taxon>
        <taxon>Alteromonadaceae</taxon>
        <taxon>Alteromonas/Salinimonas group</taxon>
        <taxon>Alteromonas</taxon>
    </lineage>
</organism>
<keyword evidence="1" id="KW-0812">Transmembrane</keyword>
<name>A0A075P3D9_9ALTE</name>
<keyword evidence="1" id="KW-1133">Transmembrane helix</keyword>
<feature type="domain" description="YknX-like barrel-sandwich hybrid" evidence="2">
    <location>
        <begin position="70"/>
        <end position="102"/>
    </location>
</feature>
<dbReference type="PRINTS" id="PR01490">
    <property type="entry name" value="RTXTOXIND"/>
</dbReference>
<dbReference type="Proteomes" id="UP000056090">
    <property type="component" value="Chromosome"/>
</dbReference>
<keyword evidence="1" id="KW-0472">Membrane</keyword>
<dbReference type="Pfam" id="PF25984">
    <property type="entry name" value="BSH_YknX"/>
    <property type="match status" value="1"/>
</dbReference>
<dbReference type="RefSeq" id="WP_044058242.1">
    <property type="nucleotide sequence ID" value="NZ_CBCSKJ010000007.1"/>
</dbReference>
<dbReference type="eggNOG" id="COG0845">
    <property type="taxonomic scope" value="Bacteria"/>
</dbReference>
<dbReference type="InterPro" id="IPR058639">
    <property type="entry name" value="BSH_YknX-like"/>
</dbReference>
<dbReference type="InterPro" id="IPR050739">
    <property type="entry name" value="MFP"/>
</dbReference>
<evidence type="ECO:0000256" key="1">
    <source>
        <dbReference type="SAM" id="Phobius"/>
    </source>
</evidence>
<proteinExistence type="predicted"/>
<accession>A0A075P3D9</accession>
<evidence type="ECO:0000313" key="3">
    <source>
        <dbReference type="EMBL" id="AIG00229.1"/>
    </source>
</evidence>
<dbReference type="AlphaFoldDB" id="A0A075P3D9"/>
<dbReference type="EMBL" id="CP008849">
    <property type="protein sequence ID" value="AIG00229.1"/>
    <property type="molecule type" value="Genomic_DNA"/>
</dbReference>
<sequence>MRKGLFRQQALRYQRSPIEGTLLMTPKPAYVWFTFFLIFWLLAIGVFLSTSSYARKTTVSGWLSPSEGVEKIYAEPRKGRVSAVFVEEGQQVQQGNALLSIDYGVQHTQGKSIEGKQQEELDKKLSRLSESLRLRTQQFSRENAQLVQALEHANTDKRALSSLSDLAYQGYQLASHQLEAQTALIASASISRAEYQQSKLAVIQAKQQWQQAIREVKLKQADIHRLEYQLAELPQAYSRDIVVIENQISDLNSQRLTLTKAASHTLYASRDGVVSALQAYPGLNIQQGYPLLSITPLHAQIEATLLVPVSAAGFIEEGQALAIRYDAFPHQKFGIQEGSILSVSQALVLPGEWSHAPVPMKEPAYLVKAAIARSTIEAYGRSVPLRTGMTFSADVSLSQRSLLEWLLEPVYSITGRL</sequence>
<reference evidence="3 4" key="1">
    <citation type="submission" date="2014-06" db="EMBL/GenBank/DDBJ databases">
        <title>Genomes of Alteromonas australica, a world apart.</title>
        <authorList>
            <person name="Gonzaga A."/>
            <person name="Lopez-Perez M."/>
            <person name="Rodriguez-Valera F."/>
        </authorList>
    </citation>
    <scope>NUCLEOTIDE SEQUENCE [LARGE SCALE GENOMIC DNA]</scope>
    <source>
        <strain evidence="3 4">H 17</strain>
    </source>
</reference>
<evidence type="ECO:0000259" key="2">
    <source>
        <dbReference type="Pfam" id="PF25984"/>
    </source>
</evidence>
<protein>
    <recommendedName>
        <fullName evidence="2">YknX-like barrel-sandwich hybrid domain-containing protein</fullName>
    </recommendedName>
</protein>
<dbReference type="PANTHER" id="PTHR30386">
    <property type="entry name" value="MEMBRANE FUSION SUBUNIT OF EMRAB-TOLC MULTIDRUG EFFLUX PUMP"/>
    <property type="match status" value="1"/>
</dbReference>
<dbReference type="Gene3D" id="2.40.50.100">
    <property type="match status" value="1"/>
</dbReference>
<gene>
    <name evidence="3" type="ORF">EP13_16940</name>
</gene>
<evidence type="ECO:0000313" key="4">
    <source>
        <dbReference type="Proteomes" id="UP000056090"/>
    </source>
</evidence>